<feature type="transmembrane region" description="Helical" evidence="1">
    <location>
        <begin position="27"/>
        <end position="47"/>
    </location>
</feature>
<keyword evidence="3" id="KW-1185">Reference proteome</keyword>
<reference evidence="3" key="1">
    <citation type="submission" date="2016-11" db="EMBL/GenBank/DDBJ databases">
        <authorList>
            <person name="Varghese N."/>
            <person name="Submissions S."/>
        </authorList>
    </citation>
    <scope>NUCLEOTIDE SEQUENCE [LARGE SCALE GENOMIC DNA]</scope>
    <source>
        <strain evidence="3">DSM 100564</strain>
    </source>
</reference>
<dbReference type="Proteomes" id="UP000183982">
    <property type="component" value="Unassembled WGS sequence"/>
</dbReference>
<proteinExistence type="predicted"/>
<evidence type="ECO:0000256" key="1">
    <source>
        <dbReference type="SAM" id="Phobius"/>
    </source>
</evidence>
<dbReference type="AlphaFoldDB" id="A0A1M6FBG3"/>
<protein>
    <submittedName>
        <fullName evidence="2">Uncharacterized membrane protein YhaH, DUF805 family</fullName>
    </submittedName>
</protein>
<sequence length="180" mass="20668">MLGPIAAVESAVFKSLNFTGRATRAEFWWWSLFQFLIMTGCIFADVIKITNAETVALNPLGYSSFVFGLLTMIPNLSVAIRRLHDTGRSGFWYFIVFVPFVGGLWFLVLMVLPSERDDNYYGPAQRNGRVRRTGTSKARHDPMQGYACLDRLHDEPSEEMQVARKQEVRDYYRARVLQTQ</sequence>
<dbReference type="InterPro" id="IPR008523">
    <property type="entry name" value="DUF805"/>
</dbReference>
<evidence type="ECO:0000313" key="3">
    <source>
        <dbReference type="Proteomes" id="UP000183982"/>
    </source>
</evidence>
<dbReference type="Pfam" id="PF05656">
    <property type="entry name" value="DUF805"/>
    <property type="match status" value="1"/>
</dbReference>
<feature type="transmembrane region" description="Helical" evidence="1">
    <location>
        <begin position="59"/>
        <end position="80"/>
    </location>
</feature>
<accession>A0A1M6FBG3</accession>
<dbReference type="GO" id="GO:0005886">
    <property type="term" value="C:plasma membrane"/>
    <property type="evidence" value="ECO:0007669"/>
    <property type="project" value="TreeGrafter"/>
</dbReference>
<dbReference type="PANTHER" id="PTHR34980">
    <property type="entry name" value="INNER MEMBRANE PROTEIN-RELATED-RELATED"/>
    <property type="match status" value="1"/>
</dbReference>
<dbReference type="RefSeq" id="WP_073249943.1">
    <property type="nucleotide sequence ID" value="NZ_FQZQ01000004.1"/>
</dbReference>
<keyword evidence="1" id="KW-0812">Transmembrane</keyword>
<name>A0A1M6FBG3_9RHOB</name>
<feature type="transmembrane region" description="Helical" evidence="1">
    <location>
        <begin position="92"/>
        <end position="112"/>
    </location>
</feature>
<keyword evidence="1" id="KW-0472">Membrane</keyword>
<keyword evidence="1" id="KW-1133">Transmembrane helix</keyword>
<dbReference type="EMBL" id="FQZQ01000004">
    <property type="protein sequence ID" value="SHI95084.1"/>
    <property type="molecule type" value="Genomic_DNA"/>
</dbReference>
<gene>
    <name evidence="2" type="ORF">SAMN05444000_10426</name>
</gene>
<dbReference type="STRING" id="1470563.SAMN05444000_10426"/>
<dbReference type="OrthoDB" id="9812349at2"/>
<evidence type="ECO:0000313" key="2">
    <source>
        <dbReference type="EMBL" id="SHI95084.1"/>
    </source>
</evidence>
<dbReference type="PANTHER" id="PTHR34980:SF2">
    <property type="entry name" value="INNER MEMBRANE PROTEIN YHAH-RELATED"/>
    <property type="match status" value="1"/>
</dbReference>
<organism evidence="2 3">
    <name type="scientific">Shimia gijangensis</name>
    <dbReference type="NCBI Taxonomy" id="1470563"/>
    <lineage>
        <taxon>Bacteria</taxon>
        <taxon>Pseudomonadati</taxon>
        <taxon>Pseudomonadota</taxon>
        <taxon>Alphaproteobacteria</taxon>
        <taxon>Rhodobacterales</taxon>
        <taxon>Roseobacteraceae</taxon>
    </lineage>
</organism>